<protein>
    <submittedName>
        <fullName evidence="2">Uncharacterized protein</fullName>
    </submittedName>
</protein>
<organism evidence="2 3">
    <name type="scientific">Rotaria socialis</name>
    <dbReference type="NCBI Taxonomy" id="392032"/>
    <lineage>
        <taxon>Eukaryota</taxon>
        <taxon>Metazoa</taxon>
        <taxon>Spiralia</taxon>
        <taxon>Gnathifera</taxon>
        <taxon>Rotifera</taxon>
        <taxon>Eurotatoria</taxon>
        <taxon>Bdelloidea</taxon>
        <taxon>Philodinida</taxon>
        <taxon>Philodinidae</taxon>
        <taxon>Rotaria</taxon>
    </lineage>
</organism>
<sequence>MLVIECAEDDELFNAGALRRRILRRDGRPLRQCQIEAIKTMLESCYEDHKTKMPQSVSRILFDEQFNSLPAAKASTRNSIAINDAQRRIIFVKKLNTPLAKFSKKKEHLLPSVIRQLGRLRFPEGLDSYNPPTSGYDVSLEEFVRWTKNSR</sequence>
<dbReference type="Proteomes" id="UP000663869">
    <property type="component" value="Unassembled WGS sequence"/>
</dbReference>
<comment type="caution">
    <text evidence="2">The sequence shown here is derived from an EMBL/GenBank/DDBJ whole genome shotgun (WGS) entry which is preliminary data.</text>
</comment>
<dbReference type="EMBL" id="CAJNYU010003970">
    <property type="protein sequence ID" value="CAF3715998.1"/>
    <property type="molecule type" value="Genomic_DNA"/>
</dbReference>
<evidence type="ECO:0000313" key="3">
    <source>
        <dbReference type="Proteomes" id="UP000663862"/>
    </source>
</evidence>
<gene>
    <name evidence="1" type="ORF">FME351_LOCUS28734</name>
    <name evidence="2" type="ORF">TSG867_LOCUS28864</name>
</gene>
<proteinExistence type="predicted"/>
<dbReference type="Proteomes" id="UP000663862">
    <property type="component" value="Unassembled WGS sequence"/>
</dbReference>
<evidence type="ECO:0000313" key="1">
    <source>
        <dbReference type="EMBL" id="CAF3715998.1"/>
    </source>
</evidence>
<accession>A0A821D9K0</accession>
<dbReference type="AlphaFoldDB" id="A0A821D9K0"/>
<name>A0A821D9K0_9BILA</name>
<evidence type="ECO:0000313" key="2">
    <source>
        <dbReference type="EMBL" id="CAF4618014.1"/>
    </source>
</evidence>
<dbReference type="EMBL" id="CAJOBQ010003804">
    <property type="protein sequence ID" value="CAF4618014.1"/>
    <property type="molecule type" value="Genomic_DNA"/>
</dbReference>
<reference evidence="2" key="1">
    <citation type="submission" date="2021-02" db="EMBL/GenBank/DDBJ databases">
        <authorList>
            <person name="Nowell W R."/>
        </authorList>
    </citation>
    <scope>NUCLEOTIDE SEQUENCE</scope>
</reference>